<comment type="caution">
    <text evidence="1">The sequence shown here is derived from an EMBL/GenBank/DDBJ whole genome shotgun (WGS) entry which is preliminary data.</text>
</comment>
<sequence length="133" mass="15165">METLTEHPLRDPVFLVLFPGDTFNTEKKEKKLAPNALERCNYRNVNEMGLSTNGGGVFLDLYFRLCHITVPPDTCSGVVSHFSDKRGGTSGTLFLEHVTYRANRLRDIRAMSCDFDSCQSKHRSRSSFRLSRF</sequence>
<evidence type="ECO:0000313" key="1">
    <source>
        <dbReference type="EMBL" id="GBM95163.1"/>
    </source>
</evidence>
<accession>A0A4Y2JXP4</accession>
<dbReference type="Proteomes" id="UP000499080">
    <property type="component" value="Unassembled WGS sequence"/>
</dbReference>
<keyword evidence="2" id="KW-1185">Reference proteome</keyword>
<name>A0A4Y2JXP4_ARAVE</name>
<gene>
    <name evidence="1" type="ORF">AVEN_128549_1</name>
</gene>
<proteinExistence type="predicted"/>
<dbReference type="EMBL" id="BGPR01004036">
    <property type="protein sequence ID" value="GBM95163.1"/>
    <property type="molecule type" value="Genomic_DNA"/>
</dbReference>
<evidence type="ECO:0000313" key="2">
    <source>
        <dbReference type="Proteomes" id="UP000499080"/>
    </source>
</evidence>
<protein>
    <submittedName>
        <fullName evidence="1">Uncharacterized protein</fullName>
    </submittedName>
</protein>
<reference evidence="1 2" key="1">
    <citation type="journal article" date="2019" name="Sci. Rep.">
        <title>Orb-weaving spider Araneus ventricosus genome elucidates the spidroin gene catalogue.</title>
        <authorList>
            <person name="Kono N."/>
            <person name="Nakamura H."/>
            <person name="Ohtoshi R."/>
            <person name="Moran D.A.P."/>
            <person name="Shinohara A."/>
            <person name="Yoshida Y."/>
            <person name="Fujiwara M."/>
            <person name="Mori M."/>
            <person name="Tomita M."/>
            <person name="Arakawa K."/>
        </authorList>
    </citation>
    <scope>NUCLEOTIDE SEQUENCE [LARGE SCALE GENOMIC DNA]</scope>
</reference>
<dbReference type="AlphaFoldDB" id="A0A4Y2JXP4"/>
<organism evidence="1 2">
    <name type="scientific">Araneus ventricosus</name>
    <name type="common">Orbweaver spider</name>
    <name type="synonym">Epeira ventricosa</name>
    <dbReference type="NCBI Taxonomy" id="182803"/>
    <lineage>
        <taxon>Eukaryota</taxon>
        <taxon>Metazoa</taxon>
        <taxon>Ecdysozoa</taxon>
        <taxon>Arthropoda</taxon>
        <taxon>Chelicerata</taxon>
        <taxon>Arachnida</taxon>
        <taxon>Araneae</taxon>
        <taxon>Araneomorphae</taxon>
        <taxon>Entelegynae</taxon>
        <taxon>Araneoidea</taxon>
        <taxon>Araneidae</taxon>
        <taxon>Araneus</taxon>
    </lineage>
</organism>